<dbReference type="GO" id="GO:0030313">
    <property type="term" value="C:cell envelope"/>
    <property type="evidence" value="ECO:0007669"/>
    <property type="project" value="UniProtKB-SubCell"/>
</dbReference>
<evidence type="ECO:0000256" key="1">
    <source>
        <dbReference type="ARBA" id="ARBA00004196"/>
    </source>
</evidence>
<keyword evidence="5" id="KW-0449">Lipoprotein</keyword>
<evidence type="ECO:0000256" key="2">
    <source>
        <dbReference type="ARBA" id="ARBA00022729"/>
    </source>
</evidence>
<comment type="caution">
    <text evidence="5">The sequence shown here is derived from an EMBL/GenBank/DDBJ whole genome shotgun (WGS) entry which is preliminary data.</text>
</comment>
<accession>A0A9W6K8X1</accession>
<dbReference type="InterPro" id="IPR038352">
    <property type="entry name" value="Imelysin_sf"/>
</dbReference>
<reference evidence="5" key="1">
    <citation type="journal article" date="2014" name="Int. J. Syst. Evol. Microbiol.">
        <title>Complete genome sequence of Corynebacterium casei LMG S-19264T (=DSM 44701T), isolated from a smear-ripened cheese.</title>
        <authorList>
            <consortium name="US DOE Joint Genome Institute (JGI-PGF)"/>
            <person name="Walter F."/>
            <person name="Albersmeier A."/>
            <person name="Kalinowski J."/>
            <person name="Ruckert C."/>
        </authorList>
    </citation>
    <scope>NUCLEOTIDE SEQUENCE</scope>
    <source>
        <strain evidence="5">VKM B-2935</strain>
    </source>
</reference>
<feature type="signal peptide" evidence="3">
    <location>
        <begin position="1"/>
        <end position="25"/>
    </location>
</feature>
<dbReference type="InterPro" id="IPR034984">
    <property type="entry name" value="Imelysin-like_IPPA"/>
</dbReference>
<dbReference type="Gene3D" id="1.20.1420.20">
    <property type="entry name" value="M75 peptidase, HXXE motif"/>
    <property type="match status" value="1"/>
</dbReference>
<dbReference type="CDD" id="cd14659">
    <property type="entry name" value="Imelysin-like_IPPA"/>
    <property type="match status" value="1"/>
</dbReference>
<dbReference type="PROSITE" id="PS51257">
    <property type="entry name" value="PROKAR_LIPOPROTEIN"/>
    <property type="match status" value="1"/>
</dbReference>
<evidence type="ECO:0000256" key="3">
    <source>
        <dbReference type="SAM" id="SignalP"/>
    </source>
</evidence>
<dbReference type="AlphaFoldDB" id="A0A9W6K8X1"/>
<name>A0A9W6K8X1_9PSED</name>
<proteinExistence type="predicted"/>
<dbReference type="Pfam" id="PF09375">
    <property type="entry name" value="Peptidase_M75"/>
    <property type="match status" value="1"/>
</dbReference>
<evidence type="ECO:0000313" key="5">
    <source>
        <dbReference type="EMBL" id="GLK89123.1"/>
    </source>
</evidence>
<keyword evidence="2 3" id="KW-0732">Signal</keyword>
<dbReference type="InterPro" id="IPR018976">
    <property type="entry name" value="Imelysin-like"/>
</dbReference>
<comment type="subcellular location">
    <subcellularLocation>
        <location evidence="1">Cell envelope</location>
    </subcellularLocation>
</comment>
<gene>
    <name evidence="5" type="ORF">GCM10017655_21850</name>
</gene>
<reference evidence="5" key="2">
    <citation type="submission" date="2023-01" db="EMBL/GenBank/DDBJ databases">
        <authorList>
            <person name="Sun Q."/>
            <person name="Evtushenko L."/>
        </authorList>
    </citation>
    <scope>NUCLEOTIDE SEQUENCE</scope>
    <source>
        <strain evidence="5">VKM B-2935</strain>
    </source>
</reference>
<protein>
    <submittedName>
        <fullName evidence="5">Lipoprotein</fullName>
    </submittedName>
</protein>
<feature type="domain" description="Imelysin-like" evidence="4">
    <location>
        <begin position="47"/>
        <end position="341"/>
    </location>
</feature>
<dbReference type="Proteomes" id="UP001143328">
    <property type="component" value="Unassembled WGS sequence"/>
</dbReference>
<feature type="chain" id="PRO_5040867375" evidence="3">
    <location>
        <begin position="26"/>
        <end position="364"/>
    </location>
</feature>
<evidence type="ECO:0000259" key="4">
    <source>
        <dbReference type="Pfam" id="PF09375"/>
    </source>
</evidence>
<sequence>MLGKKMFAKNKFRTKLLFTSIAALALGACSPADQQAEISTALAKQVILPTYSRWVEADRALAASALAFCSGKADLEKARADFLAAQKAWAELQPLMIGPLAEGNRAWQVQFWPDKKDLVGRQVEQLVKAQPNIDATTLAKSSVVVQGLSAYEYILYDSKLDLANAETKARYCPLLEAIGQRQQSLAEEILGRWNNKDGMVEQLSKFPNQRYADSHEAIAELLRVQVTSLDSLKKKLGAPLGRQTKNLPQPFQAEGWRSNTSLKAIGASLASAETLWQGVDNHGIRGLLPAEQKDLAAKIDAAYGESKRQLAALDRPLTELLADEAGRKALNDFYDSLNVVHRLHESELAKALNIQLGFNANDGD</sequence>
<dbReference type="EMBL" id="BSFN01000005">
    <property type="protein sequence ID" value="GLK89123.1"/>
    <property type="molecule type" value="Genomic_DNA"/>
</dbReference>
<evidence type="ECO:0000313" key="6">
    <source>
        <dbReference type="Proteomes" id="UP001143328"/>
    </source>
</evidence>
<keyword evidence="6" id="KW-1185">Reference proteome</keyword>
<organism evidence="5 6">
    <name type="scientific">Pseudomonas turukhanskensis</name>
    <dbReference type="NCBI Taxonomy" id="1806536"/>
    <lineage>
        <taxon>Bacteria</taxon>
        <taxon>Pseudomonadati</taxon>
        <taxon>Pseudomonadota</taxon>
        <taxon>Gammaproteobacteria</taxon>
        <taxon>Pseudomonadales</taxon>
        <taxon>Pseudomonadaceae</taxon>
        <taxon>Pseudomonas</taxon>
    </lineage>
</organism>